<comment type="function">
    <text evidence="18">Catalyzes the epimerization of the S- and R-forms of NAD(P)HX, a damaged form of NAD(P)H that is a result of enzymatic or heat-dependent hydration. This is a prerequisite for the S-specific NAD(P)H-hydrate dehydratase to allow the repair of both epimers of NAD(P)HX.</text>
</comment>
<feature type="binding site" evidence="18">
    <location>
        <begin position="132"/>
        <end position="138"/>
    </location>
    <ligand>
        <name>(6S)-NADPHX</name>
        <dbReference type="ChEBI" id="CHEBI:64076"/>
    </ligand>
</feature>
<feature type="binding site" evidence="17">
    <location>
        <position position="443"/>
    </location>
    <ligand>
        <name>AMP</name>
        <dbReference type="ChEBI" id="CHEBI:456215"/>
    </ligand>
</feature>
<dbReference type="CDD" id="cd01171">
    <property type="entry name" value="YXKO-related"/>
    <property type="match status" value="1"/>
</dbReference>
<evidence type="ECO:0000256" key="6">
    <source>
        <dbReference type="ARBA" id="ARBA00022741"/>
    </source>
</evidence>
<evidence type="ECO:0000256" key="13">
    <source>
        <dbReference type="ARBA" id="ARBA00023268"/>
    </source>
</evidence>
<evidence type="ECO:0000256" key="8">
    <source>
        <dbReference type="ARBA" id="ARBA00022857"/>
    </source>
</evidence>
<keyword evidence="23" id="KW-1185">Reference proteome</keyword>
<dbReference type="eggNOG" id="COG0063">
    <property type="taxonomic scope" value="Bacteria"/>
</dbReference>
<dbReference type="Proteomes" id="UP000004095">
    <property type="component" value="Unassembled WGS sequence"/>
</dbReference>
<evidence type="ECO:0000313" key="23">
    <source>
        <dbReference type="Proteomes" id="UP000004095"/>
    </source>
</evidence>
<comment type="cofactor">
    <cofactor evidence="18 19">
        <name>K(+)</name>
        <dbReference type="ChEBI" id="CHEBI:29103"/>
    </cofactor>
    <text evidence="18 19">Binds 1 potassium ion per subunit.</text>
</comment>
<dbReference type="EMBL" id="AAWS01000077">
    <property type="protein sequence ID" value="EAY24212.1"/>
    <property type="molecule type" value="Genomic_DNA"/>
</dbReference>
<comment type="caution">
    <text evidence="22">The sequence shown here is derived from an EMBL/GenBank/DDBJ whole genome shotgun (WGS) entry which is preliminary data.</text>
</comment>
<comment type="similarity">
    <text evidence="3 19">In the N-terminal section; belongs to the NnrE/AIBP family.</text>
</comment>
<feature type="domain" description="YjeF N-terminal" evidence="21">
    <location>
        <begin position="9"/>
        <end position="217"/>
    </location>
</feature>
<dbReference type="EC" id="5.1.99.6" evidence="19"/>
<keyword evidence="5 18" id="KW-0479">Metal-binding</keyword>
<dbReference type="SUPFAM" id="SSF53613">
    <property type="entry name" value="Ribokinase-like"/>
    <property type="match status" value="1"/>
</dbReference>
<comment type="catalytic activity">
    <reaction evidence="2 18 19">
        <text>(6R)-NADPHX = (6S)-NADPHX</text>
        <dbReference type="Rhea" id="RHEA:32227"/>
        <dbReference type="ChEBI" id="CHEBI:64076"/>
        <dbReference type="ChEBI" id="CHEBI:64077"/>
        <dbReference type="EC" id="5.1.99.6"/>
    </reaction>
</comment>
<dbReference type="PIRSF" id="PIRSF017184">
    <property type="entry name" value="Nnr"/>
    <property type="match status" value="1"/>
</dbReference>
<keyword evidence="11 18" id="KW-0413">Isomerase</keyword>
<evidence type="ECO:0000313" key="22">
    <source>
        <dbReference type="EMBL" id="EAY24212.1"/>
    </source>
</evidence>
<keyword evidence="7 17" id="KW-0067">ATP-binding</keyword>
<dbReference type="PANTHER" id="PTHR12592">
    <property type="entry name" value="ATP-DEPENDENT (S)-NAD(P)H-HYDRATE DEHYDRATASE FAMILY MEMBER"/>
    <property type="match status" value="1"/>
</dbReference>
<dbReference type="PROSITE" id="PS51383">
    <property type="entry name" value="YJEF_C_3"/>
    <property type="match status" value="1"/>
</dbReference>
<name>A1ZZG6_MICM2</name>
<evidence type="ECO:0000256" key="15">
    <source>
        <dbReference type="ARBA" id="ARBA00048238"/>
    </source>
</evidence>
<evidence type="ECO:0000256" key="10">
    <source>
        <dbReference type="ARBA" id="ARBA00023027"/>
    </source>
</evidence>
<dbReference type="EC" id="4.2.1.136" evidence="19"/>
<reference evidence="22 23" key="1">
    <citation type="submission" date="2007-01" db="EMBL/GenBank/DDBJ databases">
        <authorList>
            <person name="Haygood M."/>
            <person name="Podell S."/>
            <person name="Anderson C."/>
            <person name="Hopkinson B."/>
            <person name="Roe K."/>
            <person name="Barbeau K."/>
            <person name="Gaasterland T."/>
            <person name="Ferriera S."/>
            <person name="Johnson J."/>
            <person name="Kravitz S."/>
            <person name="Beeson K."/>
            <person name="Sutton G."/>
            <person name="Rogers Y.-H."/>
            <person name="Friedman R."/>
            <person name="Frazier M."/>
            <person name="Venter J.C."/>
        </authorList>
    </citation>
    <scope>NUCLEOTIDE SEQUENCE [LARGE SCALE GENOMIC DNA]</scope>
    <source>
        <strain evidence="22 23">ATCC 23134</strain>
    </source>
</reference>
<feature type="binding site" evidence="18">
    <location>
        <begin position="61"/>
        <end position="65"/>
    </location>
    <ligand>
        <name>(6S)-NADPHX</name>
        <dbReference type="ChEBI" id="CHEBI:64076"/>
    </ligand>
</feature>
<dbReference type="HAMAP" id="MF_01966">
    <property type="entry name" value="NADHX_epimerase"/>
    <property type="match status" value="1"/>
</dbReference>
<comment type="cofactor">
    <cofactor evidence="17">
        <name>Mg(2+)</name>
        <dbReference type="ChEBI" id="CHEBI:18420"/>
    </cofactor>
</comment>
<dbReference type="RefSeq" id="WP_002705247.1">
    <property type="nucleotide sequence ID" value="NZ_AAWS01000077.1"/>
</dbReference>
<evidence type="ECO:0000256" key="11">
    <source>
        <dbReference type="ARBA" id="ARBA00023235"/>
    </source>
</evidence>
<evidence type="ECO:0000256" key="2">
    <source>
        <dbReference type="ARBA" id="ARBA00000909"/>
    </source>
</evidence>
<keyword evidence="13" id="KW-0511">Multifunctional enzyme</keyword>
<evidence type="ECO:0000259" key="21">
    <source>
        <dbReference type="PROSITE" id="PS51385"/>
    </source>
</evidence>
<dbReference type="GO" id="GO:0110051">
    <property type="term" value="P:metabolite repair"/>
    <property type="evidence" value="ECO:0007669"/>
    <property type="project" value="TreeGrafter"/>
</dbReference>
<evidence type="ECO:0000259" key="20">
    <source>
        <dbReference type="PROSITE" id="PS51383"/>
    </source>
</evidence>
<evidence type="ECO:0000256" key="16">
    <source>
        <dbReference type="ARBA" id="ARBA00049209"/>
    </source>
</evidence>
<comment type="subunit">
    <text evidence="17">Homotetramer.</text>
</comment>
<sequence length="510" mass="55239">MKILTAKQTKELDAYTIEQDAISSINLMERASVAFTNWFLRKGFSQNNRKRPVFVFCGLGNNGGDGLAIARLLLGNQYEVTTCVVRYAETTSADFDQNYERLKKKHPIIEATEETHLPDIPANAVVIDALFGSGLNRTIEGIAAQAVKKMNRSGATLIAVDIASGLLPDSLSSGVIVRANYTISFELPKLALLLPHNDKFVGSWEAVSIGLNQTFIDDAPTSNYYVNTAFAQKIFKPRSKFSHKGSFGHALMIAGSEGKMGAAVMAVHGGLRAGAGLLTVHLPTRGYNVLQTALPEAMVSLDAHAQYVSNFPSIDDKKYSAIGIGPGLGKHSNTLRCLTKLLEKAQQPMVIDADAINLIAENQDKLLTNVPEYSIFTPHPKEFERLVGRTSTDYARLRTLKAFCQKHRVYVLLKGAHSALATPKGEVYFNSTGNPGMATAGTGDVLTGIITGLLSQRYTPFEAAALGMYVHGLAGDFAAKAEGQYSLMASDIINYMGIAFKTLENNANHE</sequence>
<dbReference type="HAMAP" id="MF_01965">
    <property type="entry name" value="NADHX_dehydratase"/>
    <property type="match status" value="1"/>
</dbReference>
<evidence type="ECO:0000256" key="18">
    <source>
        <dbReference type="HAMAP-Rule" id="MF_01966"/>
    </source>
</evidence>
<evidence type="ECO:0000256" key="9">
    <source>
        <dbReference type="ARBA" id="ARBA00022958"/>
    </source>
</evidence>
<feature type="binding site" evidence="17">
    <location>
        <position position="327"/>
    </location>
    <ligand>
        <name>(6S)-NADPHX</name>
        <dbReference type="ChEBI" id="CHEBI:64076"/>
    </ligand>
</feature>
<dbReference type="OrthoDB" id="9806925at2"/>
<comment type="catalytic activity">
    <reaction evidence="16 17 19">
        <text>(6S)-NADPHX + ADP = AMP + phosphate + NADPH + H(+)</text>
        <dbReference type="Rhea" id="RHEA:32235"/>
        <dbReference type="ChEBI" id="CHEBI:15378"/>
        <dbReference type="ChEBI" id="CHEBI:43474"/>
        <dbReference type="ChEBI" id="CHEBI:57783"/>
        <dbReference type="ChEBI" id="CHEBI:64076"/>
        <dbReference type="ChEBI" id="CHEBI:456215"/>
        <dbReference type="ChEBI" id="CHEBI:456216"/>
        <dbReference type="EC" id="4.2.1.136"/>
    </reaction>
</comment>
<keyword evidence="9 18" id="KW-0630">Potassium</keyword>
<dbReference type="PANTHER" id="PTHR12592:SF0">
    <property type="entry name" value="ATP-DEPENDENT (S)-NAD(P)H-HYDRATE DEHYDRATASE"/>
    <property type="match status" value="1"/>
</dbReference>
<feature type="binding site" evidence="17">
    <location>
        <position position="262"/>
    </location>
    <ligand>
        <name>(6S)-NADPHX</name>
        <dbReference type="ChEBI" id="CHEBI:64076"/>
    </ligand>
</feature>
<organism evidence="22 23">
    <name type="scientific">Microscilla marina ATCC 23134</name>
    <dbReference type="NCBI Taxonomy" id="313606"/>
    <lineage>
        <taxon>Bacteria</taxon>
        <taxon>Pseudomonadati</taxon>
        <taxon>Bacteroidota</taxon>
        <taxon>Cytophagia</taxon>
        <taxon>Cytophagales</taxon>
        <taxon>Microscillaceae</taxon>
        <taxon>Microscilla</taxon>
    </lineage>
</organism>
<protein>
    <recommendedName>
        <fullName evidence="19">Bifunctional NAD(P)H-hydrate repair enzyme</fullName>
    </recommendedName>
    <alternativeName>
        <fullName evidence="19">Nicotinamide nucleotide repair protein</fullName>
    </alternativeName>
    <domain>
        <recommendedName>
            <fullName evidence="19">ADP-dependent (S)-NAD(P)H-hydrate dehydratase</fullName>
            <ecNumber evidence="19">4.2.1.136</ecNumber>
        </recommendedName>
        <alternativeName>
            <fullName evidence="19">ADP-dependent NAD(P)HX dehydratase</fullName>
        </alternativeName>
    </domain>
    <domain>
        <recommendedName>
            <fullName evidence="19">NAD(P)H-hydrate epimerase</fullName>
            <ecNumber evidence="19">5.1.99.6</ecNumber>
        </recommendedName>
    </domain>
</protein>
<dbReference type="GO" id="GO:0052855">
    <property type="term" value="F:ADP-dependent NAD(P)H-hydrate dehydratase activity"/>
    <property type="evidence" value="ECO:0007669"/>
    <property type="project" value="UniProtKB-UniRule"/>
</dbReference>
<evidence type="ECO:0000256" key="3">
    <source>
        <dbReference type="ARBA" id="ARBA00006001"/>
    </source>
</evidence>
<evidence type="ECO:0000256" key="7">
    <source>
        <dbReference type="ARBA" id="ARBA00022840"/>
    </source>
</evidence>
<dbReference type="Gene3D" id="3.40.50.10260">
    <property type="entry name" value="YjeF N-terminal domain"/>
    <property type="match status" value="1"/>
</dbReference>
<comment type="function">
    <text evidence="17">Catalyzes the dehydration of the S-form of NAD(P)HX at the expense of ADP, which is converted to AMP. Together with NAD(P)HX epimerase, which catalyzes the epimerization of the S- and R-forms, the enzyme allows the repair of both epimers of NAD(P)HX, a damaged form of NAD(P)H that is a result of enzymatic or heat-dependent hydration.</text>
</comment>
<keyword evidence="6 17" id="KW-0547">Nucleotide-binding</keyword>
<evidence type="ECO:0000256" key="1">
    <source>
        <dbReference type="ARBA" id="ARBA00000013"/>
    </source>
</evidence>
<feature type="binding site" evidence="18">
    <location>
        <position position="128"/>
    </location>
    <ligand>
        <name>K(+)</name>
        <dbReference type="ChEBI" id="CHEBI:29103"/>
    </ligand>
</feature>
<feature type="binding site" evidence="17">
    <location>
        <begin position="414"/>
        <end position="418"/>
    </location>
    <ligand>
        <name>AMP</name>
        <dbReference type="ChEBI" id="CHEBI:456215"/>
    </ligand>
</feature>
<evidence type="ECO:0000256" key="19">
    <source>
        <dbReference type="PIRNR" id="PIRNR017184"/>
    </source>
</evidence>
<dbReference type="InterPro" id="IPR004443">
    <property type="entry name" value="YjeF_N_dom"/>
</dbReference>
<dbReference type="Pfam" id="PF03853">
    <property type="entry name" value="YjeF_N"/>
    <property type="match status" value="1"/>
</dbReference>
<dbReference type="Pfam" id="PF01256">
    <property type="entry name" value="Carb_kinase"/>
    <property type="match status" value="1"/>
</dbReference>
<feature type="binding site" evidence="18">
    <location>
        <position position="161"/>
    </location>
    <ligand>
        <name>(6S)-NADPHX</name>
        <dbReference type="ChEBI" id="CHEBI:64076"/>
    </ligand>
</feature>
<dbReference type="PROSITE" id="PS51385">
    <property type="entry name" value="YJEF_N"/>
    <property type="match status" value="1"/>
</dbReference>
<gene>
    <name evidence="17" type="primary">nnrD</name>
    <name evidence="18" type="synonym">nnrE</name>
    <name evidence="22" type="ORF">M23134_00986</name>
</gene>
<evidence type="ECO:0000256" key="5">
    <source>
        <dbReference type="ARBA" id="ARBA00022723"/>
    </source>
</evidence>
<dbReference type="eggNOG" id="COG0062">
    <property type="taxonomic scope" value="Bacteria"/>
</dbReference>
<dbReference type="GO" id="GO:0046496">
    <property type="term" value="P:nicotinamide nucleotide metabolic process"/>
    <property type="evidence" value="ECO:0007669"/>
    <property type="project" value="UniProtKB-UniRule"/>
</dbReference>
<dbReference type="InterPro" id="IPR030677">
    <property type="entry name" value="Nnr"/>
</dbReference>
<feature type="binding site" evidence="17">
    <location>
        <position position="379"/>
    </location>
    <ligand>
        <name>(6S)-NADPHX</name>
        <dbReference type="ChEBI" id="CHEBI:64076"/>
    </ligand>
</feature>
<feature type="binding site" evidence="17">
    <location>
        <position position="444"/>
    </location>
    <ligand>
        <name>(6S)-NADPHX</name>
        <dbReference type="ChEBI" id="CHEBI:64076"/>
    </ligand>
</feature>
<feature type="domain" description="YjeF C-terminal" evidence="20">
    <location>
        <begin position="227"/>
        <end position="503"/>
    </location>
</feature>
<dbReference type="NCBIfam" id="TIGR00196">
    <property type="entry name" value="yjeF_cterm"/>
    <property type="match status" value="1"/>
</dbReference>
<feature type="binding site" evidence="18">
    <location>
        <position position="62"/>
    </location>
    <ligand>
        <name>K(+)</name>
        <dbReference type="ChEBI" id="CHEBI:29103"/>
    </ligand>
</feature>
<feature type="binding site" evidence="18">
    <location>
        <position position="164"/>
    </location>
    <ligand>
        <name>K(+)</name>
        <dbReference type="ChEBI" id="CHEBI:29103"/>
    </ligand>
</feature>
<comment type="caution">
    <text evidence="18">Lacks conserved residue(s) required for the propagation of feature annotation.</text>
</comment>
<comment type="similarity">
    <text evidence="18">Belongs to the NnrE/AIBP family.</text>
</comment>
<dbReference type="SUPFAM" id="SSF64153">
    <property type="entry name" value="YjeF N-terminal domain-like"/>
    <property type="match status" value="1"/>
</dbReference>
<accession>A1ZZG6</accession>
<comment type="similarity">
    <text evidence="17">Belongs to the NnrD/CARKD family.</text>
</comment>
<keyword evidence="10 17" id="KW-0520">NAD</keyword>
<dbReference type="InterPro" id="IPR000631">
    <property type="entry name" value="CARKD"/>
</dbReference>
<dbReference type="AlphaFoldDB" id="A1ZZG6"/>
<comment type="catalytic activity">
    <reaction evidence="15 17 19">
        <text>(6S)-NADHX + ADP = AMP + phosphate + NADH + H(+)</text>
        <dbReference type="Rhea" id="RHEA:32223"/>
        <dbReference type="ChEBI" id="CHEBI:15378"/>
        <dbReference type="ChEBI" id="CHEBI:43474"/>
        <dbReference type="ChEBI" id="CHEBI:57945"/>
        <dbReference type="ChEBI" id="CHEBI:64074"/>
        <dbReference type="ChEBI" id="CHEBI:456215"/>
        <dbReference type="ChEBI" id="CHEBI:456216"/>
        <dbReference type="EC" id="4.2.1.136"/>
    </reaction>
</comment>
<evidence type="ECO:0000256" key="12">
    <source>
        <dbReference type="ARBA" id="ARBA00023239"/>
    </source>
</evidence>
<dbReference type="GO" id="GO:0046872">
    <property type="term" value="F:metal ion binding"/>
    <property type="evidence" value="ECO:0007669"/>
    <property type="project" value="UniProtKB-UniRule"/>
</dbReference>
<dbReference type="PROSITE" id="PS01050">
    <property type="entry name" value="YJEF_C_2"/>
    <property type="match status" value="1"/>
</dbReference>
<comment type="catalytic activity">
    <reaction evidence="1 18 19">
        <text>(6R)-NADHX = (6S)-NADHX</text>
        <dbReference type="Rhea" id="RHEA:32215"/>
        <dbReference type="ChEBI" id="CHEBI:64074"/>
        <dbReference type="ChEBI" id="CHEBI:64075"/>
        <dbReference type="EC" id="5.1.99.6"/>
    </reaction>
</comment>
<dbReference type="NCBIfam" id="TIGR00197">
    <property type="entry name" value="yjeF_nterm"/>
    <property type="match status" value="1"/>
</dbReference>
<keyword evidence="8 17" id="KW-0521">NADP</keyword>
<dbReference type="Gene3D" id="3.40.1190.20">
    <property type="match status" value="1"/>
</dbReference>
<evidence type="ECO:0000256" key="17">
    <source>
        <dbReference type="HAMAP-Rule" id="MF_01965"/>
    </source>
</evidence>
<dbReference type="InterPro" id="IPR017953">
    <property type="entry name" value="Carbohydrate_kinase_pred_CS"/>
</dbReference>
<comment type="similarity">
    <text evidence="4 19">In the C-terminal section; belongs to the NnrD/CARKD family.</text>
</comment>
<comment type="function">
    <text evidence="14 19">Bifunctional enzyme that catalyzes the epimerization of the S- and R-forms of NAD(P)HX and the dehydration of the S-form of NAD(P)HX at the expense of ADP, which is converted to AMP. This allows the repair of both epimers of NAD(P)HX, a damaged form of NAD(P)H that is a result of enzymatic or heat-dependent hydration.</text>
</comment>
<dbReference type="GO" id="GO:0005524">
    <property type="term" value="F:ATP binding"/>
    <property type="evidence" value="ECO:0007669"/>
    <property type="project" value="UniProtKB-UniRule"/>
</dbReference>
<evidence type="ECO:0000256" key="14">
    <source>
        <dbReference type="ARBA" id="ARBA00025153"/>
    </source>
</evidence>
<dbReference type="InterPro" id="IPR036652">
    <property type="entry name" value="YjeF_N_dom_sf"/>
</dbReference>
<dbReference type="InterPro" id="IPR029056">
    <property type="entry name" value="Ribokinase-like"/>
</dbReference>
<dbReference type="GO" id="GO:0052856">
    <property type="term" value="F:NAD(P)HX epimerase activity"/>
    <property type="evidence" value="ECO:0007669"/>
    <property type="project" value="UniProtKB-UniRule"/>
</dbReference>
<keyword evidence="12 17" id="KW-0456">Lyase</keyword>
<proteinExistence type="inferred from homology"/>
<evidence type="ECO:0000256" key="4">
    <source>
        <dbReference type="ARBA" id="ARBA00009524"/>
    </source>
</evidence>